<evidence type="ECO:0000313" key="1">
    <source>
        <dbReference type="EMBL" id="QDS75121.1"/>
    </source>
</evidence>
<dbReference type="PANTHER" id="PTHR42085">
    <property type="entry name" value="F-BOX DOMAIN-CONTAINING PROTEIN"/>
    <property type="match status" value="1"/>
</dbReference>
<dbReference type="EMBL" id="CP042196">
    <property type="protein sequence ID" value="QDS75121.1"/>
    <property type="molecule type" value="Genomic_DNA"/>
</dbReference>
<dbReference type="PANTHER" id="PTHR42085:SF1">
    <property type="entry name" value="F-BOX DOMAIN-CONTAINING PROTEIN"/>
    <property type="match status" value="1"/>
</dbReference>
<gene>
    <name evidence="1" type="ORF">FKW77_007457</name>
</gene>
<dbReference type="InterPro" id="IPR038883">
    <property type="entry name" value="AN11006-like"/>
</dbReference>
<organism evidence="1 2">
    <name type="scientific">Venturia effusa</name>
    <dbReference type="NCBI Taxonomy" id="50376"/>
    <lineage>
        <taxon>Eukaryota</taxon>
        <taxon>Fungi</taxon>
        <taxon>Dikarya</taxon>
        <taxon>Ascomycota</taxon>
        <taxon>Pezizomycotina</taxon>
        <taxon>Dothideomycetes</taxon>
        <taxon>Pleosporomycetidae</taxon>
        <taxon>Venturiales</taxon>
        <taxon>Venturiaceae</taxon>
        <taxon>Venturia</taxon>
    </lineage>
</organism>
<evidence type="ECO:0008006" key="3">
    <source>
        <dbReference type="Google" id="ProtNLM"/>
    </source>
</evidence>
<accession>A0A517LHK1</accession>
<proteinExistence type="predicted"/>
<evidence type="ECO:0000313" key="2">
    <source>
        <dbReference type="Proteomes" id="UP000316270"/>
    </source>
</evidence>
<protein>
    <recommendedName>
        <fullName evidence="3">F-box domain-containing protein</fullName>
    </recommendedName>
</protein>
<dbReference type="OrthoDB" id="2951834at2759"/>
<reference evidence="1 2" key="1">
    <citation type="submission" date="2019-07" db="EMBL/GenBank/DDBJ databases">
        <title>Finished genome of Venturia effusa.</title>
        <authorList>
            <person name="Young C.A."/>
            <person name="Cox M.P."/>
            <person name="Ganley A.R.D."/>
            <person name="David W.J."/>
        </authorList>
    </citation>
    <scope>NUCLEOTIDE SEQUENCE [LARGE SCALE GENOMIC DNA]</scope>
    <source>
        <strain evidence="2">albino</strain>
    </source>
</reference>
<dbReference type="Proteomes" id="UP000316270">
    <property type="component" value="Chromosome 12"/>
</dbReference>
<dbReference type="AlphaFoldDB" id="A0A517LHK1"/>
<keyword evidence="2" id="KW-1185">Reference proteome</keyword>
<name>A0A517LHK1_9PEZI</name>
<sequence>MNSDLISTKVAARLPDKIQSFINSLDRGELRVLRATLCKHYHLDFLELPLELRENIYEYIFEKQRTWAKVHLARKTGWPQNQVICPTGILSTCRHIYHEASNVLYRLYPGLLYVNPNARAFGYQLQGIDAAPLVGFRHLDISIRANPRWLHIEYGQGKKGTLGIMLSNWADMLVAGLQHADPSISRTINLEFSVSCWPRPSARLSKYDEVNESWAKVCWFRTQTAEALRQMRQTLQSRIPDIALTITSNVETSYSFLRVDRRSAYELSIDILDPYNSRKVSMMMGNCKSQILTIDLSAA</sequence>